<proteinExistence type="predicted"/>
<name>X1B7J7_9ZZZZ</name>
<sequence length="76" mass="7900">MAITENAAGPGCQDLNASASNQTFVGGVTCTVAGNVHTYRLRVFDDSQTYNIAWSMQTIDTGPPVKFTVVSGTGTG</sequence>
<dbReference type="EMBL" id="BART01025903">
    <property type="protein sequence ID" value="GAG91070.1"/>
    <property type="molecule type" value="Genomic_DNA"/>
</dbReference>
<evidence type="ECO:0000313" key="1">
    <source>
        <dbReference type="EMBL" id="GAG91070.1"/>
    </source>
</evidence>
<gene>
    <name evidence="1" type="ORF">S01H4_46368</name>
</gene>
<protein>
    <submittedName>
        <fullName evidence="1">Uncharacterized protein</fullName>
    </submittedName>
</protein>
<comment type="caution">
    <text evidence="1">The sequence shown here is derived from an EMBL/GenBank/DDBJ whole genome shotgun (WGS) entry which is preliminary data.</text>
</comment>
<feature type="non-terminal residue" evidence="1">
    <location>
        <position position="76"/>
    </location>
</feature>
<accession>X1B7J7</accession>
<dbReference type="AlphaFoldDB" id="X1B7J7"/>
<organism evidence="1">
    <name type="scientific">marine sediment metagenome</name>
    <dbReference type="NCBI Taxonomy" id="412755"/>
    <lineage>
        <taxon>unclassified sequences</taxon>
        <taxon>metagenomes</taxon>
        <taxon>ecological metagenomes</taxon>
    </lineage>
</organism>
<reference evidence="1" key="1">
    <citation type="journal article" date="2014" name="Front. Microbiol.">
        <title>High frequency of phylogenetically diverse reductive dehalogenase-homologous genes in deep subseafloor sedimentary metagenomes.</title>
        <authorList>
            <person name="Kawai M."/>
            <person name="Futagami T."/>
            <person name="Toyoda A."/>
            <person name="Takaki Y."/>
            <person name="Nishi S."/>
            <person name="Hori S."/>
            <person name="Arai W."/>
            <person name="Tsubouchi T."/>
            <person name="Morono Y."/>
            <person name="Uchiyama I."/>
            <person name="Ito T."/>
            <person name="Fujiyama A."/>
            <person name="Inagaki F."/>
            <person name="Takami H."/>
        </authorList>
    </citation>
    <scope>NUCLEOTIDE SEQUENCE</scope>
    <source>
        <strain evidence="1">Expedition CK06-06</strain>
    </source>
</reference>